<dbReference type="GO" id="GO:0016477">
    <property type="term" value="P:cell migration"/>
    <property type="evidence" value="ECO:0007669"/>
    <property type="project" value="TreeGrafter"/>
</dbReference>
<dbReference type="InterPro" id="IPR017938">
    <property type="entry name" value="Riboflavin_synthase-like_b-brl"/>
</dbReference>
<sequence>KLSDLAQVDDFEVMEQGKDNVPTDETGEAVEAFLGWGDIALLVIIAILGIYWLFFRNRKPAESPTKSFSIAPTSVPARVNDRNFVSKMKNSGRSMVVFYGSQTGTAEEFANRLMKDAKRYGMKAMVADPEECEMEDLGEVGTIENNLSVFCMATYGEGDPTDNAQEFYDWLQNGGSDLNGLNYAVFGLGNKTYEHYNAMGKFVDKKLSELGAIQVFELGLGDDDGNMEEDFITWKEKFWQAVCEHFGLEASAEELNVRQFRLSIHQEIPSDRVFVGEPARLHSFTTQRPPFDAKNPYMAPLVELRELHKGGGRSCMHIELNVEGSRIRYEAGDHVAVFPTNNNMLVERLAQLTGTDLDIVISLVNVDDDSHKKHPFPCPCSYRTAFLHYVDISSAPRTHVLKELAEYCSDEKEKRDEFEKLRDMLIRLLGMRKNIVTLKDTVPQDEWEELLQNVIVFIDHGNRILGLDQVLRGHQFKSHHSNQSSLIQLYDAHDEAHRRIDEELEKFGKSSPEQSCSLCIRADEAYGNLKGQELQLIFSLYSTSHQPPQRITDSVILKPRCNPQQVGVFLNVSTGELMSHRLFLMCRVIHVGLTLLPEENSKGMSHQMSGWRRPVGIAGAPLPVALLESPEEMRLFLPCILCGDRESLDATLTRFFILRDASPKSIGISVILQAVTGDLNKVKEQGMVEKDFVHVPLLGADPGNSNDLYVTILQGEFSKGNKRSEKNVEGAVTLGRGSEFADKYSSYIYYHSNKPVWNETFCILIPWDTPSACHHLKFTFRHRSSVVEKDRQKPFAISYLLLVDNMGRVVECGTHALPVFKILDPRKWHENDMGYLKLSGIGKHPIYSLSQKESFTVSTTLSSNKLTSNRALVSFIEWPKLDGDRMVLLNSLQSIPNEEIIKFIPRVLDSIFRILDESRTSRERCCFPSVLKALVQVMSVTGDARYRSHAHLKVELYIAEEFYSRCAYRDLLCSLVHLVQDYNEVEQLRRTLKYIEPLARLISRSWVLSTQHFEVKNGEKDEGGRHEFEKFWEEFFQGLCDLVSSTSDHSLVLPGEILKYLPAITSHLLNLIHHTNIACWWRDLLDVLPTWRLPTQELLSLLALAQSPLFTYHASRLALLPLITHLLKERICCQEGRTSSGSSLYVSGKSGSLRGSRNKAEQLLGLSVADIWKSEVELMMQLLKSVLLAMWKDRNEGISEEVSHLSQELLSPLMGMLLSRRKGNQLDSLTDQLTVVVVILLDLMSESDYLLYLRGDNTSLFPGLLTVERAEVFLEFMQNLFDPEKPLFSNSQQRMKLLPMVIGPFLEMSLIPKETLREQSIPLFFDIIQCVFSSPRSDDENALKSTCELVENELVNQVDHLFGMGRGDDAFKDQFHSILTDLSFQHEDLRDSATKMIEVVVEQMNALLQYWAVTREESHEMIVIATVSLMNFYERAGHLGMYIKYLYKLYNLHIKHGKDAEAAFTLLLHSNLLSWKSDTLTMSLTSPHMPHISSQAKLKEDILKEAIKHFDSAMLWEEALKVCQELEHLYKSEVLDYCHLSWLLQSMAGFYDAIMNRQRPEPHYFRVALHGKGFPPLLQNTVFVHRGHGYEQLATFNDRMLAAFPNADLLQTLDVPQFDIQESSSQYLQINKVDPVPSPEFGKLQAKAGSHSQVLSYYKCNRVQKFAYDRCYRRGEVASRKTVRFHLTTTSSLPGIMSWSPVMDTRDEELGAVATAVYEIEKKKQDLQALVEKYKAENGTNFPISMLEMKLKGILCPEVNKGLSEYEEAFLSLSYAMEHPEEREGIELLRNTITNLVLTLKEGVKIYGSHSAFYTRFMRHLTDLEIKYCGRNHEDTADPELSDFSILVPSVRSPLSHSVSSLSLPTSFYW</sequence>
<feature type="domain" description="C2 DOCK-type" evidence="12">
    <location>
        <begin position="705"/>
        <end position="862"/>
    </location>
</feature>
<dbReference type="OrthoDB" id="1856718at2759"/>
<dbReference type="Gene3D" id="1.25.40.410">
    <property type="match status" value="1"/>
</dbReference>
<dbReference type="PROSITE" id="PS51651">
    <property type="entry name" value="DOCKER"/>
    <property type="match status" value="1"/>
</dbReference>
<dbReference type="PANTHER" id="PTHR45653">
    <property type="entry name" value="DEDICATOR OF CYTOKINESIS"/>
    <property type="match status" value="1"/>
</dbReference>
<dbReference type="EMBL" id="LR900249">
    <property type="protein sequence ID" value="CAD7244880.1"/>
    <property type="molecule type" value="Genomic_DNA"/>
</dbReference>
<evidence type="ECO:0000259" key="12">
    <source>
        <dbReference type="PROSITE" id="PS51650"/>
    </source>
</evidence>
<dbReference type="InterPro" id="IPR008254">
    <property type="entry name" value="Flavodoxin/NO_synth"/>
</dbReference>
<dbReference type="GO" id="GO:0005886">
    <property type="term" value="C:plasma membrane"/>
    <property type="evidence" value="ECO:0007669"/>
    <property type="project" value="TreeGrafter"/>
</dbReference>
<dbReference type="PROSITE" id="PS50902">
    <property type="entry name" value="FLAVODOXIN_LIKE"/>
    <property type="match status" value="1"/>
</dbReference>
<dbReference type="GO" id="GO:0016491">
    <property type="term" value="F:oxidoreductase activity"/>
    <property type="evidence" value="ECO:0007669"/>
    <property type="project" value="UniProtKB-KW"/>
</dbReference>
<gene>
    <name evidence="14" type="ORF">DSTB1V02_LOCUS4765</name>
</gene>
<evidence type="ECO:0000256" key="8">
    <source>
        <dbReference type="ARBA" id="ARBA00023002"/>
    </source>
</evidence>
<dbReference type="GO" id="GO:0005737">
    <property type="term" value="C:cytoplasm"/>
    <property type="evidence" value="ECO:0007669"/>
    <property type="project" value="UniProtKB-SubCell"/>
</dbReference>
<dbReference type="GO" id="GO:0007264">
    <property type="term" value="P:small GTPase-mediated signal transduction"/>
    <property type="evidence" value="ECO:0007669"/>
    <property type="project" value="InterPro"/>
</dbReference>
<dbReference type="InterPro" id="IPR056372">
    <property type="entry name" value="TPR_DOCK"/>
</dbReference>
<keyword evidence="15" id="KW-1185">Reference proteome</keyword>
<evidence type="ECO:0008006" key="16">
    <source>
        <dbReference type="Google" id="ProtNLM"/>
    </source>
</evidence>
<dbReference type="InterPro" id="IPR029039">
    <property type="entry name" value="Flavoprotein-like_sf"/>
</dbReference>
<proteinExistence type="inferred from homology"/>
<dbReference type="Pfam" id="PF00258">
    <property type="entry name" value="Flavodoxin_1"/>
    <property type="match status" value="1"/>
</dbReference>
<keyword evidence="6" id="KW-0274">FAD</keyword>
<dbReference type="InterPro" id="IPR043162">
    <property type="entry name" value="DOCK_C_lobe_C"/>
</dbReference>
<dbReference type="InterPro" id="IPR046769">
    <property type="entry name" value="DOCKER_Lobe_A"/>
</dbReference>
<evidence type="ECO:0000256" key="6">
    <source>
        <dbReference type="ARBA" id="ARBA00022827"/>
    </source>
</evidence>
<keyword evidence="4" id="KW-0288">FMN</keyword>
<dbReference type="InterPro" id="IPR043161">
    <property type="entry name" value="DOCK_C_lobe_A"/>
</dbReference>
<keyword evidence="3" id="KW-0285">Flavoprotein</keyword>
<evidence type="ECO:0000259" key="13">
    <source>
        <dbReference type="PROSITE" id="PS51651"/>
    </source>
</evidence>
<dbReference type="InterPro" id="IPR027357">
    <property type="entry name" value="DOCKER_dom"/>
</dbReference>
<comment type="similarity">
    <text evidence="9">Belongs to the DOCK family.</text>
</comment>
<dbReference type="GO" id="GO:0031267">
    <property type="term" value="F:small GTPase binding"/>
    <property type="evidence" value="ECO:0007669"/>
    <property type="project" value="TreeGrafter"/>
</dbReference>
<dbReference type="Pfam" id="PF06920">
    <property type="entry name" value="DHR-2_Lobe_A"/>
    <property type="match status" value="1"/>
</dbReference>
<feature type="domain" description="DOCKER" evidence="13">
    <location>
        <begin position="1433"/>
        <end position="1842"/>
    </location>
</feature>
<dbReference type="PRINTS" id="PR00369">
    <property type="entry name" value="FLAVODOXIN"/>
</dbReference>
<dbReference type="Gene3D" id="2.60.40.150">
    <property type="entry name" value="C2 domain"/>
    <property type="match status" value="1"/>
</dbReference>
<dbReference type="Gene3D" id="2.40.30.10">
    <property type="entry name" value="Translation factors"/>
    <property type="match status" value="1"/>
</dbReference>
<dbReference type="SUPFAM" id="SSF63380">
    <property type="entry name" value="Riboflavin synthase domain-like"/>
    <property type="match status" value="1"/>
</dbReference>
<dbReference type="InterPro" id="IPR023173">
    <property type="entry name" value="NADPH_Cyt_P450_Rdtase_alpha"/>
</dbReference>
<evidence type="ECO:0000256" key="10">
    <source>
        <dbReference type="SAM" id="Phobius"/>
    </source>
</evidence>
<keyword evidence="5" id="KW-0344">Guanine-nucleotide releasing factor</keyword>
<dbReference type="Pfam" id="PF20421">
    <property type="entry name" value="DHR-2_Lobe_C"/>
    <property type="match status" value="1"/>
</dbReference>
<dbReference type="PANTHER" id="PTHR45653:SF10">
    <property type="entry name" value="MYOBLAST CITY, ISOFORM B"/>
    <property type="match status" value="1"/>
</dbReference>
<dbReference type="InterPro" id="IPR035892">
    <property type="entry name" value="C2_domain_sf"/>
</dbReference>
<accession>A0A7R9A3I7</accession>
<dbReference type="InterPro" id="IPR026791">
    <property type="entry name" value="DOCK"/>
</dbReference>
<reference evidence="14" key="1">
    <citation type="submission" date="2020-11" db="EMBL/GenBank/DDBJ databases">
        <authorList>
            <person name="Tran Van P."/>
        </authorList>
    </citation>
    <scope>NUCLEOTIDE SEQUENCE</scope>
</reference>
<evidence type="ECO:0000256" key="2">
    <source>
        <dbReference type="ARBA" id="ARBA00001974"/>
    </source>
</evidence>
<evidence type="ECO:0000256" key="4">
    <source>
        <dbReference type="ARBA" id="ARBA00022643"/>
    </source>
</evidence>
<feature type="non-terminal residue" evidence="14">
    <location>
        <position position="1"/>
    </location>
</feature>
<dbReference type="GO" id="GO:0005085">
    <property type="term" value="F:guanyl-nucleotide exchange factor activity"/>
    <property type="evidence" value="ECO:0007669"/>
    <property type="project" value="UniProtKB-KW"/>
</dbReference>
<dbReference type="Pfam" id="PF23554">
    <property type="entry name" value="TPR_DOCK"/>
    <property type="match status" value="2"/>
</dbReference>
<dbReference type="Gene3D" id="3.40.50.360">
    <property type="match status" value="1"/>
</dbReference>
<dbReference type="Gene3D" id="1.20.58.740">
    <property type="match status" value="1"/>
</dbReference>
<evidence type="ECO:0000313" key="15">
    <source>
        <dbReference type="Proteomes" id="UP000677054"/>
    </source>
</evidence>
<dbReference type="Pfam" id="PF00667">
    <property type="entry name" value="FAD_binding_1"/>
    <property type="match status" value="1"/>
</dbReference>
<dbReference type="Gene3D" id="1.20.990.10">
    <property type="entry name" value="NADPH-cytochrome p450 Reductase, Chain A, domain 3"/>
    <property type="match status" value="1"/>
</dbReference>
<keyword evidence="7" id="KW-0521">NADP</keyword>
<dbReference type="InterPro" id="IPR027007">
    <property type="entry name" value="C2_DOCK-type_domain"/>
</dbReference>
<dbReference type="EMBL" id="CAJPEV010000732">
    <property type="protein sequence ID" value="CAG0888016.1"/>
    <property type="molecule type" value="Genomic_DNA"/>
</dbReference>
<comment type="cofactor">
    <cofactor evidence="1">
        <name>FMN</name>
        <dbReference type="ChEBI" id="CHEBI:58210"/>
    </cofactor>
</comment>
<evidence type="ECO:0000259" key="11">
    <source>
        <dbReference type="PROSITE" id="PS50902"/>
    </source>
</evidence>
<evidence type="ECO:0000256" key="7">
    <source>
        <dbReference type="ARBA" id="ARBA00022857"/>
    </source>
</evidence>
<dbReference type="PROSITE" id="PS51650">
    <property type="entry name" value="C2_DOCK"/>
    <property type="match status" value="1"/>
</dbReference>
<dbReference type="Proteomes" id="UP000677054">
    <property type="component" value="Unassembled WGS sequence"/>
</dbReference>
<evidence type="ECO:0000256" key="5">
    <source>
        <dbReference type="ARBA" id="ARBA00022658"/>
    </source>
</evidence>
<dbReference type="InterPro" id="IPR001094">
    <property type="entry name" value="Flavdoxin-like"/>
</dbReference>
<feature type="domain" description="Flavodoxin-like" evidence="11">
    <location>
        <begin position="95"/>
        <end position="239"/>
    </location>
</feature>
<protein>
    <recommendedName>
        <fullName evidence="16">NADPH--hemoprotein reductase</fullName>
    </recommendedName>
</protein>
<dbReference type="GO" id="GO:0007520">
    <property type="term" value="P:myoblast fusion"/>
    <property type="evidence" value="ECO:0007669"/>
    <property type="project" value="TreeGrafter"/>
</dbReference>
<name>A0A7R9A3I7_9CRUS</name>
<evidence type="ECO:0000256" key="1">
    <source>
        <dbReference type="ARBA" id="ARBA00001917"/>
    </source>
</evidence>
<keyword evidence="10" id="KW-0812">Transmembrane</keyword>
<dbReference type="Pfam" id="PF14429">
    <property type="entry name" value="DOCK-C2"/>
    <property type="match status" value="1"/>
</dbReference>
<dbReference type="InterPro" id="IPR003097">
    <property type="entry name" value="CysJ-like_FAD-binding"/>
</dbReference>
<dbReference type="InterPro" id="IPR046773">
    <property type="entry name" value="DOCKER_Lobe_C"/>
</dbReference>
<evidence type="ECO:0000256" key="3">
    <source>
        <dbReference type="ARBA" id="ARBA00022630"/>
    </source>
</evidence>
<keyword evidence="10" id="KW-1133">Transmembrane helix</keyword>
<keyword evidence="10" id="KW-0472">Membrane</keyword>
<keyword evidence="8" id="KW-0560">Oxidoreductase</keyword>
<evidence type="ECO:0000256" key="9">
    <source>
        <dbReference type="PROSITE-ProRule" id="PRU00983"/>
    </source>
</evidence>
<evidence type="ECO:0000313" key="14">
    <source>
        <dbReference type="EMBL" id="CAD7244880.1"/>
    </source>
</evidence>
<organism evidence="14">
    <name type="scientific">Darwinula stevensoni</name>
    <dbReference type="NCBI Taxonomy" id="69355"/>
    <lineage>
        <taxon>Eukaryota</taxon>
        <taxon>Metazoa</taxon>
        <taxon>Ecdysozoa</taxon>
        <taxon>Arthropoda</taxon>
        <taxon>Crustacea</taxon>
        <taxon>Oligostraca</taxon>
        <taxon>Ostracoda</taxon>
        <taxon>Podocopa</taxon>
        <taxon>Podocopida</taxon>
        <taxon>Darwinulocopina</taxon>
        <taxon>Darwinuloidea</taxon>
        <taxon>Darwinulidae</taxon>
        <taxon>Darwinula</taxon>
    </lineage>
</organism>
<feature type="transmembrane region" description="Helical" evidence="10">
    <location>
        <begin position="33"/>
        <end position="54"/>
    </location>
</feature>
<dbReference type="SUPFAM" id="SSF52218">
    <property type="entry name" value="Flavoproteins"/>
    <property type="match status" value="1"/>
</dbReference>
<dbReference type="GO" id="GO:0010181">
    <property type="term" value="F:FMN binding"/>
    <property type="evidence" value="ECO:0007669"/>
    <property type="project" value="InterPro"/>
</dbReference>
<comment type="cofactor">
    <cofactor evidence="2">
        <name>FAD</name>
        <dbReference type="ChEBI" id="CHEBI:57692"/>
    </cofactor>
</comment>
<dbReference type="FunFam" id="3.40.50.360:FF:000009">
    <property type="entry name" value="NADPH--cytochrome P450 reductase"/>
    <property type="match status" value="1"/>
</dbReference>